<keyword evidence="3" id="KW-1185">Reference proteome</keyword>
<evidence type="ECO:0000313" key="3">
    <source>
        <dbReference type="Proteomes" id="UP000027142"/>
    </source>
</evidence>
<keyword evidence="1" id="KW-0472">Membrane</keyword>
<dbReference type="HOGENOM" id="CLU_2285791_0_0_9"/>
<sequence length="101" mass="12048">MIVLIGTLLLLPFFYYGYKEHQFSQSNKAKKETETGYYRKASFYAFPLLPIGWLLLEMSHRFFSLSFDTYRDLIWILILVSCIVYGCTLQYHRRKTTKNLS</sequence>
<organism evidence="2 3">
    <name type="scientific">Shouchella lehensis G1</name>
    <dbReference type="NCBI Taxonomy" id="1246626"/>
    <lineage>
        <taxon>Bacteria</taxon>
        <taxon>Bacillati</taxon>
        <taxon>Bacillota</taxon>
        <taxon>Bacilli</taxon>
        <taxon>Bacillales</taxon>
        <taxon>Bacillaceae</taxon>
        <taxon>Shouchella</taxon>
    </lineage>
</organism>
<evidence type="ECO:0000313" key="2">
    <source>
        <dbReference type="EMBL" id="AIC94396.1"/>
    </source>
</evidence>
<dbReference type="EMBL" id="CP003923">
    <property type="protein sequence ID" value="AIC94396.1"/>
    <property type="molecule type" value="Genomic_DNA"/>
</dbReference>
<evidence type="ECO:0008006" key="4">
    <source>
        <dbReference type="Google" id="ProtNLM"/>
    </source>
</evidence>
<proteinExistence type="predicted"/>
<reference evidence="2 3" key="1">
    <citation type="journal article" date="2014" name="Gene">
        <title>A comparative genomic analysis of the alkalitolerant soil bacterium Bacillus lehensis G1.</title>
        <authorList>
            <person name="Noor Y.M."/>
            <person name="Samsulrizal N.H."/>
            <person name="Jema'on N.A."/>
            <person name="Low K.O."/>
            <person name="Ramli A.N."/>
            <person name="Alias N.I."/>
            <person name="Damis S.I."/>
            <person name="Fuzi S.F."/>
            <person name="Isa M.N."/>
            <person name="Murad A.M."/>
            <person name="Raih M.F."/>
            <person name="Bakar F.D."/>
            <person name="Najimudin N."/>
            <person name="Mahadi N.M."/>
            <person name="Illias R.M."/>
        </authorList>
    </citation>
    <scope>NUCLEOTIDE SEQUENCE [LARGE SCALE GENOMIC DNA]</scope>
    <source>
        <strain evidence="2 3">G1</strain>
    </source>
</reference>
<protein>
    <recommendedName>
        <fullName evidence="4">DUF3784 domain-containing protein</fullName>
    </recommendedName>
</protein>
<keyword evidence="1" id="KW-0812">Transmembrane</keyword>
<gene>
    <name evidence="2" type="ORF">BleG1_1818</name>
</gene>
<dbReference type="RefSeq" id="WP_038479719.1">
    <property type="nucleotide sequence ID" value="NZ_CP003923.1"/>
</dbReference>
<dbReference type="Proteomes" id="UP000027142">
    <property type="component" value="Chromosome"/>
</dbReference>
<name>A0A060LT14_9BACI</name>
<keyword evidence="1" id="KW-1133">Transmembrane helix</keyword>
<feature type="transmembrane region" description="Helical" evidence="1">
    <location>
        <begin position="43"/>
        <end position="60"/>
    </location>
</feature>
<dbReference type="OrthoDB" id="2474051at2"/>
<dbReference type="AlphaFoldDB" id="A0A060LT14"/>
<evidence type="ECO:0000256" key="1">
    <source>
        <dbReference type="SAM" id="Phobius"/>
    </source>
</evidence>
<dbReference type="KEGG" id="ble:BleG1_1818"/>
<accession>A0A060LT14</accession>
<feature type="transmembrane region" description="Helical" evidence="1">
    <location>
        <begin position="72"/>
        <end position="91"/>
    </location>
</feature>